<dbReference type="Gene3D" id="3.30.300.30">
    <property type="match status" value="1"/>
</dbReference>
<dbReference type="Gene3D" id="2.30.38.10">
    <property type="entry name" value="Luciferase, Domain 3"/>
    <property type="match status" value="1"/>
</dbReference>
<keyword evidence="2" id="KW-0597">Phosphoprotein</keyword>
<dbReference type="InterPro" id="IPR000873">
    <property type="entry name" value="AMP-dep_synth/lig_dom"/>
</dbReference>
<dbReference type="Pfam" id="PF00668">
    <property type="entry name" value="Condensation"/>
    <property type="match status" value="1"/>
</dbReference>
<dbReference type="Gene3D" id="1.10.1200.10">
    <property type="entry name" value="ACP-like"/>
    <property type="match status" value="1"/>
</dbReference>
<dbReference type="InterPro" id="IPR045851">
    <property type="entry name" value="AMP-bd_C_sf"/>
</dbReference>
<dbReference type="GO" id="GO:0005737">
    <property type="term" value="C:cytoplasm"/>
    <property type="evidence" value="ECO:0007669"/>
    <property type="project" value="TreeGrafter"/>
</dbReference>
<dbReference type="InterPro" id="IPR009081">
    <property type="entry name" value="PP-bd_ACP"/>
</dbReference>
<keyword evidence="1" id="KW-0596">Phosphopantetheine</keyword>
<feature type="domain" description="Carrier" evidence="3">
    <location>
        <begin position="975"/>
        <end position="1050"/>
    </location>
</feature>
<dbReference type="GO" id="GO:0003824">
    <property type="term" value="F:catalytic activity"/>
    <property type="evidence" value="ECO:0007669"/>
    <property type="project" value="InterPro"/>
</dbReference>
<dbReference type="PROSITE" id="PS00455">
    <property type="entry name" value="AMP_BINDING"/>
    <property type="match status" value="1"/>
</dbReference>
<evidence type="ECO:0000256" key="2">
    <source>
        <dbReference type="ARBA" id="ARBA00022553"/>
    </source>
</evidence>
<dbReference type="SUPFAM" id="SSF52777">
    <property type="entry name" value="CoA-dependent acyltransferases"/>
    <property type="match status" value="2"/>
</dbReference>
<dbReference type="InterPro" id="IPR020806">
    <property type="entry name" value="PKS_PP-bd"/>
</dbReference>
<dbReference type="CDD" id="cd05930">
    <property type="entry name" value="A_NRPS"/>
    <property type="match status" value="1"/>
</dbReference>
<evidence type="ECO:0000256" key="1">
    <source>
        <dbReference type="ARBA" id="ARBA00022450"/>
    </source>
</evidence>
<dbReference type="Proteomes" id="UP000283587">
    <property type="component" value="Unassembled WGS sequence"/>
</dbReference>
<comment type="caution">
    <text evidence="4">The sequence shown here is derived from an EMBL/GenBank/DDBJ whole genome shotgun (WGS) entry which is preliminary data.</text>
</comment>
<dbReference type="Gene3D" id="3.30.559.30">
    <property type="entry name" value="Nonribosomal peptide synthetase, condensation domain"/>
    <property type="match status" value="1"/>
</dbReference>
<dbReference type="GO" id="GO:0043041">
    <property type="term" value="P:amino acid activation for nonribosomal peptide biosynthetic process"/>
    <property type="evidence" value="ECO:0007669"/>
    <property type="project" value="TreeGrafter"/>
</dbReference>
<dbReference type="Gene3D" id="3.40.50.1820">
    <property type="entry name" value="alpha/beta hydrolase"/>
    <property type="match status" value="1"/>
</dbReference>
<keyword evidence="5" id="KW-1185">Reference proteome</keyword>
<dbReference type="FunFam" id="3.40.50.12780:FF:000012">
    <property type="entry name" value="Non-ribosomal peptide synthetase"/>
    <property type="match status" value="1"/>
</dbReference>
<dbReference type="InterPro" id="IPR029058">
    <property type="entry name" value="AB_hydrolase_fold"/>
</dbReference>
<gene>
    <name evidence="4" type="ORF">D3P05_18320</name>
</gene>
<dbReference type="NCBIfam" id="TIGR01733">
    <property type="entry name" value="AA-adenyl-dom"/>
    <property type="match status" value="1"/>
</dbReference>
<dbReference type="SUPFAM" id="SSF47336">
    <property type="entry name" value="ACP-like"/>
    <property type="match status" value="1"/>
</dbReference>
<dbReference type="SUPFAM" id="SSF53474">
    <property type="entry name" value="alpha/beta-Hydrolases"/>
    <property type="match status" value="1"/>
</dbReference>
<dbReference type="InterPro" id="IPR001031">
    <property type="entry name" value="Thioesterase"/>
</dbReference>
<dbReference type="PANTHER" id="PTHR45527">
    <property type="entry name" value="NONRIBOSOMAL PEPTIDE SYNTHETASE"/>
    <property type="match status" value="1"/>
</dbReference>
<dbReference type="Pfam" id="PF00550">
    <property type="entry name" value="PP-binding"/>
    <property type="match status" value="1"/>
</dbReference>
<dbReference type="EMBL" id="QZEW01000097">
    <property type="protein sequence ID" value="RJL06407.1"/>
    <property type="molecule type" value="Genomic_DNA"/>
</dbReference>
<dbReference type="InterPro" id="IPR036736">
    <property type="entry name" value="ACP-like_sf"/>
</dbReference>
<proteinExistence type="predicted"/>
<evidence type="ECO:0000259" key="3">
    <source>
        <dbReference type="PROSITE" id="PS50075"/>
    </source>
</evidence>
<reference evidence="5" key="1">
    <citation type="submission" date="2018-09" db="EMBL/GenBank/DDBJ databases">
        <title>Paracoccus onubensis nov. sp. a moderate halophilic bacterium isolated from Gruta de las Maravillas (Aracena, Spain).</title>
        <authorList>
            <person name="Jurado V."/>
            <person name="Gutierrez-Patricio S."/>
            <person name="Gonzalez-Pimentel J.L."/>
            <person name="Miller A.Z."/>
            <person name="Laiz L."/>
            <person name="Saiz-Jimenez C."/>
        </authorList>
    </citation>
    <scope>NUCLEOTIDE SEQUENCE [LARGE SCALE GENOMIC DNA]</scope>
    <source>
        <strain evidence="5">DSM 26381</strain>
    </source>
</reference>
<dbReference type="Gene3D" id="3.30.559.10">
    <property type="entry name" value="Chloramphenicol acetyltransferase-like domain"/>
    <property type="match status" value="1"/>
</dbReference>
<dbReference type="Pfam" id="PF00975">
    <property type="entry name" value="Thioesterase"/>
    <property type="match status" value="1"/>
</dbReference>
<dbReference type="InterPro" id="IPR001242">
    <property type="entry name" value="Condensation_dom"/>
</dbReference>
<dbReference type="InterPro" id="IPR010071">
    <property type="entry name" value="AA_adenyl_dom"/>
</dbReference>
<dbReference type="InterPro" id="IPR023213">
    <property type="entry name" value="CAT-like_dom_sf"/>
</dbReference>
<evidence type="ECO:0000313" key="5">
    <source>
        <dbReference type="Proteomes" id="UP000283587"/>
    </source>
</evidence>
<sequence length="1343" mass="144706">MTHSQLGLLFESQLSGKPALNVLQVLCRFEGEEPDAPALAAAWQDLAARHDVLRLQLNPLDPEGPSQSLMSGVVVDFARQDWSDQEAEVQEAAQDLWLEQDRRQGIRHDCAPSWRVRLIRLQPMRWVMVWTFHHALLDGGGYRLLLHDLFVLYQTRRAGGVPAPDAPGRPGFVDHCRAVAALDHGPAQDFFRRHLSGVDAPNVLDPVFAPTPEDAAAADPQVRRCISDRLPEDLSEAIRDRARRAQATTANIVSAAWALVLARCSGRDEALFGLTRSGRHLLPGGAGIAGCQINTLPCRVRLAGQTLDGLLRQLRGFTLDTRAHEHVPMSALAGICDIPGGVGLFDSIVMFDRGSLPRQMRALGPEWAHRRFEEYSQMATGLTLSAYDDPEMLLRLEYDPAKVSDRGAVRLADYLRGALVAMAGAGDVPLSRIDMLPAAESRLLLSRGVPQLATVADPEGVAARFEAVARRHPDRLAVVQIGAAGGLSFGALDARANHLAQQLRAQGVGPGDIVGLALPRGPDFVAAMLAVLKAQAAFLPLDPTYPLAVLQDMIGRSGAVALLSCADAAANLGPQAIPVLLLDDPALGGESASPPPRGPHDPERRAYVIFTSGSTGRPKGVEVPHRALSQHAQAITRIFGLTGDDRVLQFASLNFDVSIEEILPTLLAGARLVLRNDQVAQSMPLLLAALKEQGITVSNLPTAFWHVLVAHLEDSRGAARLPDSLRLVIVGGERISGDLLLRWRRLCPQVRWLNCYGPTEATITSTWYDAADPPFEGGEVPIGRPTDHARAHVMAADGSLAPDGVGGELWLGGPAVALGYLGRPDLTEAAFPPDPFFPPARLYRSGDKASWREDGLLAYHGRIDRQIKLRGYRIELSAIEAELEADPAVAAAVAGLDRPGSDQARILAWVRLHEGAGPVDEAALAEALRRHLPAHMLPQIVTVEEFPQTPGGKVDMARLPRPAATQEEDGGDADQPVDPATAQVQQIFCTLLGRDRVGPDQSFFDLGGHSLLSVRLMSLLERHFGQRLTLATLYLAPTPRLIAAELARGQADELPNCLVPIQPLGHMPPLFAVHILGAGGAFFRPLAAHLGDDQPLMGLTLDLLDPAAPTTLPEIAAIYRANIDRLAPDGPVQLIAVSQGSYLAFELAQQLLAAGRDVAALYLLDAEGPGGRPRRAPRGGITHYLSRLRRNFRGVVTGRWQTVRGELGFRLERLRLGLARRGRVFGLLGHRGNVAAHQAAIDLAIAAYHPAPYPREITLFRAGDDHGDTPEGIASGLGWNVVAPAGLRMIRTGGAHLTMLQEPHVRELAGHMRPLLERAAAADRPPLSAPIRGFPPACENDPE</sequence>
<protein>
    <submittedName>
        <fullName evidence="4">Amino acid adenylation domain-containing protein</fullName>
    </submittedName>
</protein>
<dbReference type="PANTHER" id="PTHR45527:SF1">
    <property type="entry name" value="FATTY ACID SYNTHASE"/>
    <property type="match status" value="1"/>
</dbReference>
<dbReference type="Pfam" id="PF00501">
    <property type="entry name" value="AMP-binding"/>
    <property type="match status" value="1"/>
</dbReference>
<dbReference type="SMART" id="SM00823">
    <property type="entry name" value="PKS_PP"/>
    <property type="match status" value="1"/>
</dbReference>
<name>A0A419A0I1_9RHOB</name>
<dbReference type="GO" id="GO:0031177">
    <property type="term" value="F:phosphopantetheine binding"/>
    <property type="evidence" value="ECO:0007669"/>
    <property type="project" value="InterPro"/>
</dbReference>
<dbReference type="Gene3D" id="3.40.50.980">
    <property type="match status" value="2"/>
</dbReference>
<dbReference type="SUPFAM" id="SSF56801">
    <property type="entry name" value="Acetyl-CoA synthetase-like"/>
    <property type="match status" value="1"/>
</dbReference>
<dbReference type="InterPro" id="IPR020845">
    <property type="entry name" value="AMP-binding_CS"/>
</dbReference>
<accession>A0A419A0I1</accession>
<evidence type="ECO:0000313" key="4">
    <source>
        <dbReference type="EMBL" id="RJL06407.1"/>
    </source>
</evidence>
<dbReference type="PROSITE" id="PS50075">
    <property type="entry name" value="CARRIER"/>
    <property type="match status" value="1"/>
</dbReference>
<organism evidence="4 5">
    <name type="scientific">Paracoccus siganidrum</name>
    <dbReference type="NCBI Taxonomy" id="1276757"/>
    <lineage>
        <taxon>Bacteria</taxon>
        <taxon>Pseudomonadati</taxon>
        <taxon>Pseudomonadota</taxon>
        <taxon>Alphaproteobacteria</taxon>
        <taxon>Rhodobacterales</taxon>
        <taxon>Paracoccaceae</taxon>
        <taxon>Paracoccus</taxon>
    </lineage>
</organism>
<dbReference type="GO" id="GO:0044550">
    <property type="term" value="P:secondary metabolite biosynthetic process"/>
    <property type="evidence" value="ECO:0007669"/>
    <property type="project" value="TreeGrafter"/>
</dbReference>